<evidence type="ECO:0000256" key="1">
    <source>
        <dbReference type="ARBA" id="ARBA00022660"/>
    </source>
</evidence>
<feature type="transmembrane region" description="Helical" evidence="2">
    <location>
        <begin position="216"/>
        <end position="235"/>
    </location>
</feature>
<keyword evidence="2" id="KW-1133">Transmembrane helix</keyword>
<evidence type="ECO:0000256" key="2">
    <source>
        <dbReference type="SAM" id="Phobius"/>
    </source>
</evidence>
<reference evidence="4 5" key="1">
    <citation type="journal article" date="2010" name="Nature">
        <title>Nitrite-driven anaerobic methane oxidation by oxygenic bacteria.</title>
        <authorList>
            <person name="Ettwig K.F."/>
            <person name="Butler M.K."/>
            <person name="Le Paslier D."/>
            <person name="Pelletier E."/>
            <person name="Mangenot S."/>
            <person name="Kuypers M.M.M."/>
            <person name="Schreiber F."/>
            <person name="Dutilh B.E."/>
            <person name="Zedelius J."/>
            <person name="de Beer D."/>
            <person name="Gloerich J."/>
            <person name="Wessels H.J.C.T."/>
            <person name="van Allen T."/>
            <person name="Luesken F."/>
            <person name="Wu M."/>
            <person name="van de Pas-Schoonen K.T."/>
            <person name="Op den Camp H.J.M."/>
            <person name="Janssen-Megens E.M."/>
            <person name="Francoijs K-J."/>
            <person name="Stunnenberg H."/>
            <person name="Weissenbach J."/>
            <person name="Jetten M.S.M."/>
            <person name="Strous M."/>
        </authorList>
    </citation>
    <scope>NUCLEOTIDE SEQUENCE [LARGE SCALE GENOMIC DNA]</scope>
</reference>
<dbReference type="GO" id="GO:0004129">
    <property type="term" value="F:cytochrome-c oxidase activity"/>
    <property type="evidence" value="ECO:0007669"/>
    <property type="project" value="InterPro"/>
</dbReference>
<keyword evidence="1" id="KW-0249">Electron transport</keyword>
<dbReference type="InterPro" id="IPR023616">
    <property type="entry name" value="Cyt_c_oxase-like_su1_dom"/>
</dbReference>
<gene>
    <name evidence="4" type="ORF">DAMO_1118</name>
</gene>
<feature type="transmembrane region" description="Helical" evidence="2">
    <location>
        <begin position="292"/>
        <end position="310"/>
    </location>
</feature>
<dbReference type="KEGG" id="mox:DAMO_1118"/>
<feature type="transmembrane region" description="Helical" evidence="2">
    <location>
        <begin position="15"/>
        <end position="39"/>
    </location>
</feature>
<dbReference type="Proteomes" id="UP000006898">
    <property type="component" value="Chromosome"/>
</dbReference>
<feature type="transmembrane region" description="Helical" evidence="2">
    <location>
        <begin position="330"/>
        <end position="352"/>
    </location>
</feature>
<evidence type="ECO:0000313" key="4">
    <source>
        <dbReference type="EMBL" id="CBE68178.1"/>
    </source>
</evidence>
<feature type="transmembrane region" description="Helical" evidence="2">
    <location>
        <begin position="438"/>
        <end position="459"/>
    </location>
</feature>
<evidence type="ECO:0000259" key="3">
    <source>
        <dbReference type="PROSITE" id="PS50855"/>
    </source>
</evidence>
<feature type="transmembrane region" description="Helical" evidence="2">
    <location>
        <begin position="255"/>
        <end position="280"/>
    </location>
</feature>
<dbReference type="GO" id="GO:0020037">
    <property type="term" value="F:heme binding"/>
    <property type="evidence" value="ECO:0007669"/>
    <property type="project" value="InterPro"/>
</dbReference>
<feature type="transmembrane region" description="Helical" evidence="2">
    <location>
        <begin position="364"/>
        <end position="383"/>
    </location>
</feature>
<dbReference type="InterPro" id="IPR000883">
    <property type="entry name" value="Cyt_C_Oxase_1"/>
</dbReference>
<feature type="transmembrane region" description="Helical" evidence="2">
    <location>
        <begin position="94"/>
        <end position="115"/>
    </location>
</feature>
<feature type="transmembrane region" description="Helical" evidence="2">
    <location>
        <begin position="479"/>
        <end position="500"/>
    </location>
</feature>
<proteinExistence type="predicted"/>
<sequence length="529" mass="58646">MVSLRDLTPLQHVTLRFAVIALLFYGLATLEGMMMRTALANMPLLEPEHFYAVLNAHPIVGIFGYSFMLVMGAFSFLVPTLLKKDLYSVRAAEWTWRLMAAGVLSVWVSSALFLHSALYTNYWPLPVTASKPVSLLVYAVGMLTIMVAILLFCFNLFATVFHRKPEHKPVSALLVSSLGLDGWVNLYHVARGRQKTKHPDVPLPIVAIFRGTIDTVLDAVVLGGICLIFVVYAVYGLNGVALPTTWFDALLYKNVYWWGLDLIADGLVLIYVAGSWYLLAMLLTGRPLYMQHIARAALFVELVVSWFVWSHHLLSDQTQPGWMKLLSGELITAFELVTSGIAVFCTLATLWQARPLTMTMPLKFLLGGIVGFGLGVPAGILQADLGMNRVLHNTQWVIGAHAHMQILVGLSCTLFAALYMIFPLVTKREIKSMVLSNIHFWCQMLGGIGMSVAMGFAGLDGMLRRTLYIGDASYLSEMYLAACFGAVLLVGYLALMVNLIRSIGVRTMVSLFVTLPEKRDWPREAVVRS</sequence>
<dbReference type="PANTHER" id="PTHR10422">
    <property type="entry name" value="CYTOCHROME C OXIDASE SUBUNIT 1"/>
    <property type="match status" value="1"/>
</dbReference>
<accession>D5MEK1</accession>
<dbReference type="GO" id="GO:0009060">
    <property type="term" value="P:aerobic respiration"/>
    <property type="evidence" value="ECO:0007669"/>
    <property type="project" value="InterPro"/>
</dbReference>
<keyword evidence="2" id="KW-0472">Membrane</keyword>
<dbReference type="InterPro" id="IPR036927">
    <property type="entry name" value="Cyt_c_oxase-like_su1_sf"/>
</dbReference>
<evidence type="ECO:0000313" key="5">
    <source>
        <dbReference type="Proteomes" id="UP000006898"/>
    </source>
</evidence>
<protein>
    <submittedName>
        <fullName evidence="4">Putative cytochrome c oxidase, subunit I</fullName>
    </submittedName>
</protein>
<dbReference type="Pfam" id="PF00115">
    <property type="entry name" value="COX1"/>
    <property type="match status" value="1"/>
</dbReference>
<dbReference type="eggNOG" id="COG0843">
    <property type="taxonomic scope" value="Bacteria"/>
</dbReference>
<dbReference type="AlphaFoldDB" id="D5MEK1"/>
<feature type="domain" description="Cytochrome oxidase subunit I profile" evidence="3">
    <location>
        <begin position="11"/>
        <end position="529"/>
    </location>
</feature>
<feature type="transmembrane region" description="Helical" evidence="2">
    <location>
        <begin position="135"/>
        <end position="158"/>
    </location>
</feature>
<dbReference type="SUPFAM" id="SSF81442">
    <property type="entry name" value="Cytochrome c oxidase subunit I-like"/>
    <property type="match status" value="1"/>
</dbReference>
<keyword evidence="1" id="KW-0679">Respiratory chain</keyword>
<feature type="transmembrane region" description="Helical" evidence="2">
    <location>
        <begin position="403"/>
        <end position="426"/>
    </location>
</feature>
<dbReference type="Gene3D" id="1.20.210.10">
    <property type="entry name" value="Cytochrome c oxidase-like, subunit I domain"/>
    <property type="match status" value="1"/>
</dbReference>
<dbReference type="HOGENOM" id="CLU_042910_0_0_0"/>
<dbReference type="EMBL" id="FP565575">
    <property type="protein sequence ID" value="CBE68178.1"/>
    <property type="molecule type" value="Genomic_DNA"/>
</dbReference>
<dbReference type="PROSITE" id="PS50855">
    <property type="entry name" value="COX1"/>
    <property type="match status" value="1"/>
</dbReference>
<name>D5MEK1_METO1</name>
<feature type="transmembrane region" description="Helical" evidence="2">
    <location>
        <begin position="59"/>
        <end position="82"/>
    </location>
</feature>
<dbReference type="GO" id="GO:0016020">
    <property type="term" value="C:membrane"/>
    <property type="evidence" value="ECO:0007669"/>
    <property type="project" value="InterPro"/>
</dbReference>
<dbReference type="GO" id="GO:0015990">
    <property type="term" value="P:electron transport coupled proton transport"/>
    <property type="evidence" value="ECO:0007669"/>
    <property type="project" value="TreeGrafter"/>
</dbReference>
<keyword evidence="1" id="KW-0813">Transport</keyword>
<dbReference type="PATRIC" id="fig|671143.5.peg.979"/>
<dbReference type="STRING" id="671143.DAMO_1118"/>
<dbReference type="PANTHER" id="PTHR10422:SF29">
    <property type="entry name" value="CYTOCHROME C OXIDASE SUBUNIT 1 HOMOLOG, BACTEROID"/>
    <property type="match status" value="1"/>
</dbReference>
<organism evidence="4 5">
    <name type="scientific">Methylomirabilis oxygeniifera</name>
    <dbReference type="NCBI Taxonomy" id="671143"/>
    <lineage>
        <taxon>Bacteria</taxon>
        <taxon>Candidatus Methylomirabilota</taxon>
        <taxon>Candidatus Methylomirabilia</taxon>
        <taxon>Candidatus Methylomirabilales</taxon>
        <taxon>Candidatus Methylomirabilaceae</taxon>
        <taxon>Candidatus Methylomirabilis</taxon>
    </lineage>
</organism>
<keyword evidence="2" id="KW-0812">Transmembrane</keyword>
<dbReference type="GO" id="GO:0022904">
    <property type="term" value="P:respiratory electron transport chain"/>
    <property type="evidence" value="ECO:0007669"/>
    <property type="project" value="TreeGrafter"/>
</dbReference>